<dbReference type="Proteomes" id="UP001171111">
    <property type="component" value="Unassembled WGS sequence"/>
</dbReference>
<accession>A0ABT8T9J2</accession>
<reference evidence="1 2" key="1">
    <citation type="submission" date="2023-06" db="EMBL/GenBank/DDBJ databases">
        <title>Campylobacter magnum sp. nov., isolated from cecal contents of domestic pigs (Sus scrofa domesticus).</title>
        <authorList>
            <person name="Papic B."/>
            <person name="Gruntar I."/>
        </authorList>
    </citation>
    <scope>NUCLEOTIDE SEQUENCE [LARGE SCALE GENOMIC DNA]</scope>
    <source>
        <strain evidence="2">34484-21</strain>
    </source>
</reference>
<name>A0ABT8T9J2_9BACT</name>
<comment type="caution">
    <text evidence="1">The sequence shown here is derived from an EMBL/GenBank/DDBJ whole genome shotgun (WGS) entry which is preliminary data.</text>
</comment>
<dbReference type="EMBL" id="JAULJQ010000009">
    <property type="protein sequence ID" value="MDO2409915.1"/>
    <property type="molecule type" value="Genomic_DNA"/>
</dbReference>
<evidence type="ECO:0000313" key="2">
    <source>
        <dbReference type="Proteomes" id="UP001171111"/>
    </source>
</evidence>
<dbReference type="RefSeq" id="WP_302244688.1">
    <property type="nucleotide sequence ID" value="NZ_JAULJQ010000009.1"/>
</dbReference>
<protein>
    <recommendedName>
        <fullName evidence="3">ATP-binding protein</fullName>
    </recommendedName>
</protein>
<sequence>MIKRLKKYTHYEKGIEKMLNKMDEKIKLWVLRANACDSFENNSAFDALFGDFCKNALGDELKRLEECEKNGKIATNEVLEKNLKYLSLVMGLNDDEKKILEFLICLKSISVLNDIFRDLAVNSFSCFSKIAMILALSKDCVKAALSYRSKLVKSGIIELYKDCSNFDLAHAFDFGFEHFAFIMFENSRLEDMTNESIRQIDYAGIKTTTNVDEILALIAKKPNANILLKNKEICKQVANELGSRLYELVYSSNRFYRRLDAFFAANALLDSKNSVLMIDEIDDIFNEKTPKALIKRILSENTLPTFWVSDECEFSKYFDMVVG</sequence>
<evidence type="ECO:0008006" key="3">
    <source>
        <dbReference type="Google" id="ProtNLM"/>
    </source>
</evidence>
<gene>
    <name evidence="1" type="ORF">Q2362_07390</name>
</gene>
<keyword evidence="2" id="KW-1185">Reference proteome</keyword>
<evidence type="ECO:0000313" key="1">
    <source>
        <dbReference type="EMBL" id="MDO2409915.1"/>
    </source>
</evidence>
<proteinExistence type="predicted"/>
<organism evidence="1 2">
    <name type="scientific">Campylobacter magnus</name>
    <dbReference type="NCBI Taxonomy" id="3026462"/>
    <lineage>
        <taxon>Bacteria</taxon>
        <taxon>Pseudomonadati</taxon>
        <taxon>Campylobacterota</taxon>
        <taxon>Epsilonproteobacteria</taxon>
        <taxon>Campylobacterales</taxon>
        <taxon>Campylobacteraceae</taxon>
        <taxon>Campylobacter</taxon>
    </lineage>
</organism>